<dbReference type="InterPro" id="IPR001214">
    <property type="entry name" value="SET_dom"/>
</dbReference>
<dbReference type="PANTHER" id="PTHR13271:SF151">
    <property type="entry name" value="SET DOMAIN-CONTAINING PROTEIN 4"/>
    <property type="match status" value="1"/>
</dbReference>
<sequence>MGRTKRKRTKNKLQLSNVNLGHERTVINLKKWLKANNFVDPLNLELRNFIGTGRGVTARKGIQPSDVLIRVPFGLLITFDTVRKSDLLCYLTQEIPLTIQTFLALFLIMEKHKGVKSKWKNYIDSLPYPEPTLPWMCEPEDINLYPEDLKLEALKLQEIFNDCIENVKRSLLTTEVCKCCGEPVNYLVESCSLKWAYVLVNTRAVYIDPEYLMSNDNSNASWLADDPFLALCPYMDLINHHYVAKTKANVVSIQGQAFYQLTTMTAFKKYEQFFISYGAHNNDKLLMQYGFFIPGNFFDSIRISLEEILTVLNVPLTERQYKYIKSHKYEADDLYINENGVSFILKAILFVCFHPNILNYGAYIFSNRYPNSFDDLVTKSSKSLLRFKLEIYENDLKRPSENGKFSNACFQTLKEYLEYRIKYIRELLRLLDENKLHFS</sequence>
<dbReference type="PROSITE" id="PS50280">
    <property type="entry name" value="SET"/>
    <property type="match status" value="1"/>
</dbReference>
<dbReference type="AlphaFoldDB" id="A0ABD1F741"/>
<dbReference type="InterPro" id="IPR044429">
    <property type="entry name" value="SETD4_SET"/>
</dbReference>
<evidence type="ECO:0000259" key="1">
    <source>
        <dbReference type="PROSITE" id="PS50280"/>
    </source>
</evidence>
<dbReference type="SUPFAM" id="SSF82199">
    <property type="entry name" value="SET domain"/>
    <property type="match status" value="1"/>
</dbReference>
<evidence type="ECO:0000313" key="2">
    <source>
        <dbReference type="EMBL" id="KAL1513413.1"/>
    </source>
</evidence>
<dbReference type="GO" id="GO:0008757">
    <property type="term" value="F:S-adenosylmethionine-dependent methyltransferase activity"/>
    <property type="evidence" value="ECO:0007669"/>
    <property type="project" value="UniProtKB-ARBA"/>
</dbReference>
<proteinExistence type="predicted"/>
<accession>A0ABD1F741</accession>
<organism evidence="2 3">
    <name type="scientific">Hypothenemus hampei</name>
    <name type="common">Coffee berry borer</name>
    <dbReference type="NCBI Taxonomy" id="57062"/>
    <lineage>
        <taxon>Eukaryota</taxon>
        <taxon>Metazoa</taxon>
        <taxon>Ecdysozoa</taxon>
        <taxon>Arthropoda</taxon>
        <taxon>Hexapoda</taxon>
        <taxon>Insecta</taxon>
        <taxon>Pterygota</taxon>
        <taxon>Neoptera</taxon>
        <taxon>Endopterygota</taxon>
        <taxon>Coleoptera</taxon>
        <taxon>Polyphaga</taxon>
        <taxon>Cucujiformia</taxon>
        <taxon>Curculionidae</taxon>
        <taxon>Scolytinae</taxon>
        <taxon>Hypothenemus</taxon>
    </lineage>
</organism>
<dbReference type="CDD" id="cd19177">
    <property type="entry name" value="SET_SETD4"/>
    <property type="match status" value="1"/>
</dbReference>
<dbReference type="EMBL" id="JBDJPC010000002">
    <property type="protein sequence ID" value="KAL1513413.1"/>
    <property type="molecule type" value="Genomic_DNA"/>
</dbReference>
<dbReference type="GO" id="GO:0008170">
    <property type="term" value="F:N-methyltransferase activity"/>
    <property type="evidence" value="ECO:0007669"/>
    <property type="project" value="UniProtKB-ARBA"/>
</dbReference>
<dbReference type="PANTHER" id="PTHR13271">
    <property type="entry name" value="UNCHARACTERIZED PUTATIVE METHYLTRANSFERASE"/>
    <property type="match status" value="1"/>
</dbReference>
<name>A0ABD1F741_HYPHA</name>
<dbReference type="InterPro" id="IPR050600">
    <property type="entry name" value="SETD3_SETD6_MTase"/>
</dbReference>
<comment type="caution">
    <text evidence="2">The sequence shown here is derived from an EMBL/GenBank/DDBJ whole genome shotgun (WGS) entry which is preliminary data.</text>
</comment>
<keyword evidence="3" id="KW-1185">Reference proteome</keyword>
<evidence type="ECO:0000313" key="3">
    <source>
        <dbReference type="Proteomes" id="UP001566132"/>
    </source>
</evidence>
<gene>
    <name evidence="2" type="ORF">ABEB36_002832</name>
</gene>
<reference evidence="2 3" key="1">
    <citation type="submission" date="2024-05" db="EMBL/GenBank/DDBJ databases">
        <title>Genetic variation in Jamaican populations of the coffee berry borer (Hypothenemus hampei).</title>
        <authorList>
            <person name="Errbii M."/>
            <person name="Myrie A."/>
        </authorList>
    </citation>
    <scope>NUCLEOTIDE SEQUENCE [LARGE SCALE GENOMIC DNA]</scope>
    <source>
        <strain evidence="2">JA-Hopewell-2020-01-JO</strain>
        <tissue evidence="2">Whole body</tissue>
    </source>
</reference>
<dbReference type="GO" id="GO:0008276">
    <property type="term" value="F:protein methyltransferase activity"/>
    <property type="evidence" value="ECO:0007669"/>
    <property type="project" value="UniProtKB-ARBA"/>
</dbReference>
<protein>
    <recommendedName>
        <fullName evidence="1">SET domain-containing protein</fullName>
    </recommendedName>
</protein>
<feature type="domain" description="SET" evidence="1">
    <location>
        <begin position="42"/>
        <end position="278"/>
    </location>
</feature>
<dbReference type="InterPro" id="IPR046341">
    <property type="entry name" value="SET_dom_sf"/>
</dbReference>
<dbReference type="Gene3D" id="3.90.1410.10">
    <property type="entry name" value="set domain protein methyltransferase, domain 1"/>
    <property type="match status" value="1"/>
</dbReference>
<dbReference type="Proteomes" id="UP001566132">
    <property type="component" value="Unassembled WGS sequence"/>
</dbReference>